<name>A0ABV2RV29_BRAJP</name>
<dbReference type="Proteomes" id="UP001549291">
    <property type="component" value="Unassembled WGS sequence"/>
</dbReference>
<keyword evidence="2" id="KW-1185">Reference proteome</keyword>
<organism evidence="1 2">
    <name type="scientific">Bradyrhizobium japonicum</name>
    <dbReference type="NCBI Taxonomy" id="375"/>
    <lineage>
        <taxon>Bacteria</taxon>
        <taxon>Pseudomonadati</taxon>
        <taxon>Pseudomonadota</taxon>
        <taxon>Alphaproteobacteria</taxon>
        <taxon>Hyphomicrobiales</taxon>
        <taxon>Nitrobacteraceae</taxon>
        <taxon>Bradyrhizobium</taxon>
    </lineage>
</organism>
<evidence type="ECO:0000313" key="2">
    <source>
        <dbReference type="Proteomes" id="UP001549291"/>
    </source>
</evidence>
<evidence type="ECO:0000313" key="1">
    <source>
        <dbReference type="EMBL" id="MET4720800.1"/>
    </source>
</evidence>
<reference evidence="1 2" key="1">
    <citation type="submission" date="2024-06" db="EMBL/GenBank/DDBJ databases">
        <title>Genomic Encyclopedia of Type Strains, Phase V (KMG-V): Genome sequencing to study the core and pangenomes of soil and plant-associated prokaryotes.</title>
        <authorList>
            <person name="Whitman W."/>
        </authorList>
    </citation>
    <scope>NUCLEOTIDE SEQUENCE [LARGE SCALE GENOMIC DNA]</scope>
    <source>
        <strain evidence="1 2">USDA 160</strain>
    </source>
</reference>
<accession>A0ABV2RV29</accession>
<protein>
    <submittedName>
        <fullName evidence="1">Uncharacterized protein</fullName>
    </submittedName>
</protein>
<comment type="caution">
    <text evidence="1">The sequence shown here is derived from an EMBL/GenBank/DDBJ whole genome shotgun (WGS) entry which is preliminary data.</text>
</comment>
<sequence>MASRALCHLCLQESDGTAKVILAPAAEKCVYRFRGLPELSQNQPGCRLSHCSVRSTCIVRPKHTGALAFAFIA</sequence>
<proteinExistence type="predicted"/>
<dbReference type="EMBL" id="JBEPTQ010000002">
    <property type="protein sequence ID" value="MET4720800.1"/>
    <property type="molecule type" value="Genomic_DNA"/>
</dbReference>
<gene>
    <name evidence="1" type="ORF">ABIF63_004906</name>
</gene>